<dbReference type="RefSeq" id="WP_103915500.1">
    <property type="nucleotide sequence ID" value="NZ_FNUV01000003.1"/>
</dbReference>
<dbReference type="InterPro" id="IPR050194">
    <property type="entry name" value="Glycosyltransferase_grp1"/>
</dbReference>
<dbReference type="GO" id="GO:0016757">
    <property type="term" value="F:glycosyltransferase activity"/>
    <property type="evidence" value="ECO:0007669"/>
    <property type="project" value="InterPro"/>
</dbReference>
<sequence>MKVAIITSGILPIPAVLGGAVENLIDYYLKYNHQHHLHDITIYSVSHPQIKKNKALQAKENHYEYIDTKSLWARFEARIYAQFHKNECYSYKLEYFFEKVYKRLKRKNFDLIILENRPGFALKLKKRLNIPIVSHLHTNMICASDEKTKSIIRATDRFIVVSDFLKRQIESVGIPSRIAVVYNGLCTENFTSPNKPNNIREALGIEKNDFVAIYTGRLIPDKGIKELLEAFILLKDHPDIKLIVVGGENFADSKNQNPFIESLYNLGKNANAHFTGFVPYNKLSSYLSAADVAIIPSHINEALGMTCIEATAMGLPVIATNDGGIPETLVGQKHILLDKNDNLVSELAQAILKIKKNYNSYIGNKLDPRFNIESYSSHFFENIVIN</sequence>
<accession>A0A1H5UDF5</accession>
<feature type="domain" description="Glycosyltransferase subfamily 4-like N-terminal" evidence="2">
    <location>
        <begin position="83"/>
        <end position="188"/>
    </location>
</feature>
<evidence type="ECO:0000313" key="3">
    <source>
        <dbReference type="EMBL" id="SEF73112.1"/>
    </source>
</evidence>
<dbReference type="Pfam" id="PF00534">
    <property type="entry name" value="Glycos_transf_1"/>
    <property type="match status" value="1"/>
</dbReference>
<name>A0A1H5UDF5_XYLRU</name>
<dbReference type="Proteomes" id="UP000236735">
    <property type="component" value="Unassembled WGS sequence"/>
</dbReference>
<evidence type="ECO:0000259" key="2">
    <source>
        <dbReference type="Pfam" id="PF13439"/>
    </source>
</evidence>
<dbReference type="EMBL" id="FNUV01000003">
    <property type="protein sequence ID" value="SEF73112.1"/>
    <property type="molecule type" value="Genomic_DNA"/>
</dbReference>
<dbReference type="Gene3D" id="3.40.50.2000">
    <property type="entry name" value="Glycogen Phosphorylase B"/>
    <property type="match status" value="2"/>
</dbReference>
<gene>
    <name evidence="3" type="ORF">SAMN05216354_1399</name>
</gene>
<evidence type="ECO:0000259" key="1">
    <source>
        <dbReference type="Pfam" id="PF00534"/>
    </source>
</evidence>
<dbReference type="AlphaFoldDB" id="A0A1H5UDF5"/>
<dbReference type="CDD" id="cd03801">
    <property type="entry name" value="GT4_PimA-like"/>
    <property type="match status" value="1"/>
</dbReference>
<reference evidence="3 4" key="1">
    <citation type="submission" date="2016-10" db="EMBL/GenBank/DDBJ databases">
        <authorList>
            <person name="de Groot N.N."/>
        </authorList>
    </citation>
    <scope>NUCLEOTIDE SEQUENCE [LARGE SCALE GENOMIC DNA]</scope>
    <source>
        <strain evidence="3 4">AR32</strain>
    </source>
</reference>
<protein>
    <submittedName>
        <fullName evidence="3">Glycosyltransferase involved in cell wall bisynthesis</fullName>
    </submittedName>
</protein>
<feature type="domain" description="Glycosyl transferase family 1" evidence="1">
    <location>
        <begin position="198"/>
        <end position="359"/>
    </location>
</feature>
<dbReference type="InterPro" id="IPR028098">
    <property type="entry name" value="Glyco_trans_4-like_N"/>
</dbReference>
<dbReference type="PANTHER" id="PTHR45947:SF3">
    <property type="entry name" value="SULFOQUINOVOSYL TRANSFERASE SQD2"/>
    <property type="match status" value="1"/>
</dbReference>
<dbReference type="Pfam" id="PF13439">
    <property type="entry name" value="Glyco_transf_4"/>
    <property type="match status" value="1"/>
</dbReference>
<keyword evidence="3" id="KW-0808">Transferase</keyword>
<proteinExistence type="predicted"/>
<evidence type="ECO:0000313" key="4">
    <source>
        <dbReference type="Proteomes" id="UP000236735"/>
    </source>
</evidence>
<dbReference type="SUPFAM" id="SSF53756">
    <property type="entry name" value="UDP-Glycosyltransferase/glycogen phosphorylase"/>
    <property type="match status" value="1"/>
</dbReference>
<dbReference type="InterPro" id="IPR001296">
    <property type="entry name" value="Glyco_trans_1"/>
</dbReference>
<organism evidence="3 4">
    <name type="scientific">Xylanibacter ruminicola</name>
    <name type="common">Prevotella ruminicola</name>
    <dbReference type="NCBI Taxonomy" id="839"/>
    <lineage>
        <taxon>Bacteria</taxon>
        <taxon>Pseudomonadati</taxon>
        <taxon>Bacteroidota</taxon>
        <taxon>Bacteroidia</taxon>
        <taxon>Bacteroidales</taxon>
        <taxon>Prevotellaceae</taxon>
        <taxon>Xylanibacter</taxon>
    </lineage>
</organism>
<dbReference type="PANTHER" id="PTHR45947">
    <property type="entry name" value="SULFOQUINOVOSYL TRANSFERASE SQD2"/>
    <property type="match status" value="1"/>
</dbReference>